<dbReference type="RefSeq" id="WP_089216165.1">
    <property type="nucleotide sequence ID" value="NZ_FZPA01000008.1"/>
</dbReference>
<dbReference type="OrthoDB" id="8407827at2"/>
<organism evidence="1 2">
    <name type="scientific">Sphingopyxis indica</name>
    <dbReference type="NCBI Taxonomy" id="436663"/>
    <lineage>
        <taxon>Bacteria</taxon>
        <taxon>Pseudomonadati</taxon>
        <taxon>Pseudomonadota</taxon>
        <taxon>Alphaproteobacteria</taxon>
        <taxon>Sphingomonadales</taxon>
        <taxon>Sphingomonadaceae</taxon>
        <taxon>Sphingopyxis</taxon>
    </lineage>
</organism>
<evidence type="ECO:0000313" key="1">
    <source>
        <dbReference type="EMBL" id="SNS94041.1"/>
    </source>
</evidence>
<reference evidence="1 2" key="1">
    <citation type="submission" date="2017-06" db="EMBL/GenBank/DDBJ databases">
        <authorList>
            <person name="Kim H.J."/>
            <person name="Triplett B.A."/>
        </authorList>
    </citation>
    <scope>NUCLEOTIDE SEQUENCE [LARGE SCALE GENOMIC DNA]</scope>
    <source>
        <strain evidence="1 2">DS15</strain>
    </source>
</reference>
<evidence type="ECO:0000313" key="2">
    <source>
        <dbReference type="Proteomes" id="UP000198339"/>
    </source>
</evidence>
<protein>
    <submittedName>
        <fullName evidence="1">Uncharacterized protein</fullName>
    </submittedName>
</protein>
<name>A0A239IKH7_9SPHN</name>
<dbReference type="EMBL" id="FZPA01000008">
    <property type="protein sequence ID" value="SNS94041.1"/>
    <property type="molecule type" value="Genomic_DNA"/>
</dbReference>
<proteinExistence type="predicted"/>
<gene>
    <name evidence="1" type="ORF">SAMN06295955_10838</name>
</gene>
<accession>A0A239IKH7</accession>
<dbReference type="Proteomes" id="UP000198339">
    <property type="component" value="Unassembled WGS sequence"/>
</dbReference>
<keyword evidence="2" id="KW-1185">Reference proteome</keyword>
<sequence length="63" mass="7169">MATNANPYHSQDIVVWPDGGWATLEEVRLGEFAHRSDDYEIVRLEDGDRLRALGLAEQLDIRS</sequence>
<dbReference type="AlphaFoldDB" id="A0A239IKH7"/>